<comment type="caution">
    <text evidence="2">The sequence shown here is derived from an EMBL/GenBank/DDBJ whole genome shotgun (WGS) entry which is preliminary data.</text>
</comment>
<feature type="compositionally biased region" description="Basic and acidic residues" evidence="1">
    <location>
        <begin position="265"/>
        <end position="275"/>
    </location>
</feature>
<feature type="non-terminal residue" evidence="2">
    <location>
        <position position="1"/>
    </location>
</feature>
<evidence type="ECO:0000313" key="2">
    <source>
        <dbReference type="EMBL" id="GIQ85632.1"/>
    </source>
</evidence>
<sequence>NSGLDTSLWSMTFQTLGAMVDEMTKMSGHRWICTGKTVSCTDCRPNKAERPCTLNISKTGGWHVTSFQSWSVTTKTRQYQQRTYGYGGSYKTISTTTKHLADSHAECCEPTDTVASIQIQGVSRSEPGLKPVRPVLALSPTEVCYYKIVLISLQSTTVGTRTLASGVSLFPLYRSWQLLYPVHPINESGTLLGEAPLVLRDGGVSVVRCGSVAYISAVESEGARRYSLARETEDEPLVSFLSYALDVDYPEYQGEEDEGETEGEGEAREREREAGEPESVDEQEESAQTLLEYDTETGEWSDVPLPPALSGVTVPPPQKKEVPPKPEYDPIYKQYEYPRPEEGPTPRASLQCHKVLSAVVAETAYIFMFEQNRLAHILTYSVREGWGDRTEEGVGGMGLWELGTASVGAPWVLGQYVVFPRTYTVRVSFRRRRTEKKQTPEPLTVYDTITGRWTTDVLEATSVLMVCYCSI</sequence>
<evidence type="ECO:0000313" key="3">
    <source>
        <dbReference type="Proteomes" id="UP000265618"/>
    </source>
</evidence>
<feature type="compositionally biased region" description="Acidic residues" evidence="1">
    <location>
        <begin position="253"/>
        <end position="264"/>
    </location>
</feature>
<evidence type="ECO:0000256" key="1">
    <source>
        <dbReference type="SAM" id="MobiDB-lite"/>
    </source>
</evidence>
<dbReference type="EMBL" id="BDIP01002047">
    <property type="protein sequence ID" value="GIQ85632.1"/>
    <property type="molecule type" value="Genomic_DNA"/>
</dbReference>
<feature type="compositionally biased region" description="Acidic residues" evidence="1">
    <location>
        <begin position="276"/>
        <end position="285"/>
    </location>
</feature>
<reference evidence="2 3" key="1">
    <citation type="journal article" date="2018" name="PLoS ONE">
        <title>The draft genome of Kipferlia bialata reveals reductive genome evolution in fornicate parasites.</title>
        <authorList>
            <person name="Tanifuji G."/>
            <person name="Takabayashi S."/>
            <person name="Kume K."/>
            <person name="Takagi M."/>
            <person name="Nakayama T."/>
            <person name="Kamikawa R."/>
            <person name="Inagaki Y."/>
            <person name="Hashimoto T."/>
        </authorList>
    </citation>
    <scope>NUCLEOTIDE SEQUENCE [LARGE SCALE GENOMIC DNA]</scope>
    <source>
        <strain evidence="2">NY0173</strain>
    </source>
</reference>
<accession>A0A9K3GJY5</accession>
<keyword evidence="3" id="KW-1185">Reference proteome</keyword>
<name>A0A9K3GJY5_9EUKA</name>
<dbReference type="AlphaFoldDB" id="A0A9K3GJY5"/>
<protein>
    <submittedName>
        <fullName evidence="2">Uncharacterized protein</fullName>
    </submittedName>
</protein>
<feature type="region of interest" description="Disordered" evidence="1">
    <location>
        <begin position="250"/>
        <end position="331"/>
    </location>
</feature>
<organism evidence="2 3">
    <name type="scientific">Kipferlia bialata</name>
    <dbReference type="NCBI Taxonomy" id="797122"/>
    <lineage>
        <taxon>Eukaryota</taxon>
        <taxon>Metamonada</taxon>
        <taxon>Carpediemonas-like organisms</taxon>
        <taxon>Kipferlia</taxon>
    </lineage>
</organism>
<feature type="compositionally biased region" description="Basic and acidic residues" evidence="1">
    <location>
        <begin position="318"/>
        <end position="331"/>
    </location>
</feature>
<proteinExistence type="predicted"/>
<dbReference type="Proteomes" id="UP000265618">
    <property type="component" value="Unassembled WGS sequence"/>
</dbReference>
<gene>
    <name evidence="2" type="ORF">KIPB_007334</name>
</gene>